<dbReference type="InterPro" id="IPR029058">
    <property type="entry name" value="AB_hydrolase_fold"/>
</dbReference>
<protein>
    <recommendedName>
        <fullName evidence="1">Serine aminopeptidase S33 domain-containing protein</fullName>
    </recommendedName>
</protein>
<reference evidence="2 3" key="1">
    <citation type="submission" date="2023-10" db="EMBL/GenBank/DDBJ databases">
        <authorList>
            <person name="Maclean D."/>
            <person name="Macfadyen A."/>
        </authorList>
    </citation>
    <scope>NUCLEOTIDE SEQUENCE [LARGE SCALE GENOMIC DNA]</scope>
</reference>
<organism evidence="2 3">
    <name type="scientific">Coccomyxa viridis</name>
    <dbReference type="NCBI Taxonomy" id="1274662"/>
    <lineage>
        <taxon>Eukaryota</taxon>
        <taxon>Viridiplantae</taxon>
        <taxon>Chlorophyta</taxon>
        <taxon>core chlorophytes</taxon>
        <taxon>Trebouxiophyceae</taxon>
        <taxon>Trebouxiophyceae incertae sedis</taxon>
        <taxon>Coccomyxaceae</taxon>
        <taxon>Coccomyxa</taxon>
    </lineage>
</organism>
<evidence type="ECO:0000313" key="2">
    <source>
        <dbReference type="EMBL" id="CAK0787460.1"/>
    </source>
</evidence>
<sequence length="301" mass="33774">MTKKETGTFINGRGQRLHTVQFEAVGSPKALLIFHHGYGEHTGRYDYVFERLAKAGIAVHSYDCHGHGRSEPHEERSRALIWRFHHVVDDLLAFSKHVRLGSKAGTPVYVGGQSMGALTALHAVLRDQSAWDGIVLGTATIDVEWNWFLRVQAALGNFLAAVIPRARIVPAVRGEDMSSDRATIELMETDPYNVMGNVRARTANEMLHAFSHVARHERELELPIYAHHGTKDRLANLGAVRRLLRNAASRDVTLYEVPGGYHELFIGPERDDITDHIIAWVKEQSQRRADSEALLQRPLTS</sequence>
<dbReference type="InterPro" id="IPR051044">
    <property type="entry name" value="MAG_DAG_Lipase"/>
</dbReference>
<keyword evidence="3" id="KW-1185">Reference proteome</keyword>
<dbReference type="InterPro" id="IPR022742">
    <property type="entry name" value="Hydrolase_4"/>
</dbReference>
<comment type="caution">
    <text evidence="2">The sequence shown here is derived from an EMBL/GenBank/DDBJ whole genome shotgun (WGS) entry which is preliminary data.</text>
</comment>
<evidence type="ECO:0000313" key="3">
    <source>
        <dbReference type="Proteomes" id="UP001314263"/>
    </source>
</evidence>
<dbReference type="FunFam" id="3.40.50.1820:FF:000117">
    <property type="entry name" value="Monoglyceride lipase, putative"/>
    <property type="match status" value="1"/>
</dbReference>
<gene>
    <name evidence="2" type="ORF">CVIRNUC_010680</name>
</gene>
<dbReference type="Proteomes" id="UP001314263">
    <property type="component" value="Unassembled WGS sequence"/>
</dbReference>
<accession>A0AAV1IMY2</accession>
<feature type="domain" description="Serine aminopeptidase S33" evidence="1">
    <location>
        <begin position="27"/>
        <end position="266"/>
    </location>
</feature>
<proteinExistence type="predicted"/>
<dbReference type="AlphaFoldDB" id="A0AAV1IMY2"/>
<dbReference type="Pfam" id="PF12146">
    <property type="entry name" value="Hydrolase_4"/>
    <property type="match status" value="1"/>
</dbReference>
<dbReference type="PANTHER" id="PTHR11614">
    <property type="entry name" value="PHOSPHOLIPASE-RELATED"/>
    <property type="match status" value="1"/>
</dbReference>
<name>A0AAV1IMY2_9CHLO</name>
<evidence type="ECO:0000259" key="1">
    <source>
        <dbReference type="Pfam" id="PF12146"/>
    </source>
</evidence>
<dbReference type="SUPFAM" id="SSF53474">
    <property type="entry name" value="alpha/beta-Hydrolases"/>
    <property type="match status" value="1"/>
</dbReference>
<dbReference type="EMBL" id="CAUYUE010000017">
    <property type="protein sequence ID" value="CAK0787460.1"/>
    <property type="molecule type" value="Genomic_DNA"/>
</dbReference>
<dbReference type="Gene3D" id="3.40.50.1820">
    <property type="entry name" value="alpha/beta hydrolase"/>
    <property type="match status" value="1"/>
</dbReference>